<dbReference type="EMBL" id="ASHR01000014">
    <property type="protein sequence ID" value="ERG64921.1"/>
    <property type="molecule type" value="Genomic_DNA"/>
</dbReference>
<protein>
    <recommendedName>
        <fullName evidence="4">Hemagglutinin</fullName>
    </recommendedName>
</protein>
<keyword evidence="1" id="KW-0732">Signal</keyword>
<organism evidence="2 3">
    <name type="scientific">Agrococcus pavilionensis RW1</name>
    <dbReference type="NCBI Taxonomy" id="1330458"/>
    <lineage>
        <taxon>Bacteria</taxon>
        <taxon>Bacillati</taxon>
        <taxon>Actinomycetota</taxon>
        <taxon>Actinomycetes</taxon>
        <taxon>Micrococcales</taxon>
        <taxon>Microbacteriaceae</taxon>
        <taxon>Agrococcus</taxon>
    </lineage>
</organism>
<accession>U1MSL6</accession>
<gene>
    <name evidence="2" type="ORF">L332_10755</name>
</gene>
<sequence>MASVAVLGVLVSGLVTAPTTAEAASASSFDPGELISDENFYAGGSMDAGAVQRFLDERRPQCVSGYTCLVDYKQATPSMPANRYCTAMNGVANESSASIIARVGAACGINPRVLLVLLEKEQSLVTHRSPNATRYAKATGFACPDTAPCDSSFGGFFYQVYYAARQFQVYKTFPQNYNHIAGRVNNILYHPNAACGSSPVLIRNQATAGLYNYTPYQPNAAALANLYGTGDSCSAYGNRNFWRIWTDWFGDPRSSNGVDPFGSIQSVSTTPARAIATGFAIDPSAPAQAISVNLYLDGVWQRTYRADQSNAAAGQALTGAGNNHGFSIEFAMRGVPVEMCIAALNVGAGKDQWIGCRTVQPPTGQPVGRIDHASASGRTANISGWALDPDTAASINVHAYLDGRYAGAFTANTSRPDVGRVYRDYGDRHGFAFQLPIPVGTSEVCVYAIAVPMGDNPLLGCREVSNASGPPRGQLDGTSAGPGSVSVSGWALDPDTAASIEVQMLVNGRVVTTGRADRSRPDVGRVFPGYGNNHGYAMTASVAGGTNTVCVRALNVRSGSDVQLGCRVVETPSGSPFGNIDSLVVDSATGALTVNGWAIDPDSTAPVTVRVYVNGAVRAEYAANGSRPDVARYYPAYGAQRGMQSGQLTLSPGVNSICIWALNTGAGDPKLLGCKTANITGSPFGRIDSASVDPATGALRLNGWAIDPDTAASPLINLYLGGDLVAQERATASRPDVARVYPLYGAQRGLGSLTTTVPPGSHRVCAWAVNEGAGSSVLLGCPVVTR</sequence>
<evidence type="ECO:0000256" key="1">
    <source>
        <dbReference type="SAM" id="SignalP"/>
    </source>
</evidence>
<proteinExistence type="predicted"/>
<keyword evidence="3" id="KW-1185">Reference proteome</keyword>
<dbReference type="Proteomes" id="UP000016462">
    <property type="component" value="Unassembled WGS sequence"/>
</dbReference>
<dbReference type="AlphaFoldDB" id="U1MSL6"/>
<feature type="chain" id="PRO_5038544316" description="Hemagglutinin" evidence="1">
    <location>
        <begin position="18"/>
        <end position="786"/>
    </location>
</feature>
<evidence type="ECO:0000313" key="3">
    <source>
        <dbReference type="Proteomes" id="UP000016462"/>
    </source>
</evidence>
<comment type="caution">
    <text evidence="2">The sequence shown here is derived from an EMBL/GenBank/DDBJ whole genome shotgun (WGS) entry which is preliminary data.</text>
</comment>
<reference evidence="2 3" key="1">
    <citation type="journal article" date="2013" name="Genome Announc.">
        <title>First draft genome sequence from a member of the genus agrococcus, isolated from modern microbialites.</title>
        <authorList>
            <person name="White R.A.III."/>
            <person name="Grassa C.J."/>
            <person name="Suttle C.A."/>
        </authorList>
    </citation>
    <scope>NUCLEOTIDE SEQUENCE [LARGE SCALE GENOMIC DNA]</scope>
    <source>
        <strain evidence="2 3">RW1</strain>
    </source>
</reference>
<evidence type="ECO:0000313" key="2">
    <source>
        <dbReference type="EMBL" id="ERG64921.1"/>
    </source>
</evidence>
<evidence type="ECO:0008006" key="4">
    <source>
        <dbReference type="Google" id="ProtNLM"/>
    </source>
</evidence>
<feature type="signal peptide" evidence="1">
    <location>
        <begin position="1"/>
        <end position="17"/>
    </location>
</feature>
<name>U1MSL6_9MICO</name>